<feature type="compositionally biased region" description="Polar residues" evidence="1">
    <location>
        <begin position="199"/>
        <end position="209"/>
    </location>
</feature>
<accession>A0A5M8PLC4</accession>
<dbReference type="AlphaFoldDB" id="A0A5M8PLC4"/>
<reference evidence="2 3" key="1">
    <citation type="submission" date="2019-09" db="EMBL/GenBank/DDBJ databases">
        <title>The hologenome of the rock-dwelling lichen Lasallia pustulata.</title>
        <authorList>
            <person name="Greshake Tzovaras B."/>
            <person name="Segers F."/>
            <person name="Bicker A."/>
            <person name="Dal Grande F."/>
            <person name="Otte J."/>
            <person name="Hankeln T."/>
            <person name="Schmitt I."/>
            <person name="Ebersberger I."/>
        </authorList>
    </citation>
    <scope>NUCLEOTIDE SEQUENCE [LARGE SCALE GENOMIC DNA]</scope>
    <source>
        <strain evidence="2">A1-1</strain>
    </source>
</reference>
<feature type="compositionally biased region" description="Polar residues" evidence="1">
    <location>
        <begin position="218"/>
        <end position="233"/>
    </location>
</feature>
<feature type="compositionally biased region" description="Basic and acidic residues" evidence="1">
    <location>
        <begin position="185"/>
        <end position="196"/>
    </location>
</feature>
<name>A0A5M8PLC4_9LECA</name>
<dbReference type="EMBL" id="VXIT01000009">
    <property type="protein sequence ID" value="KAA6410271.1"/>
    <property type="molecule type" value="Genomic_DNA"/>
</dbReference>
<dbReference type="OrthoDB" id="5425950at2759"/>
<sequence length="255" mass="27366">MIDPLSTIASVVAVSTAALQSAQILLHLIDGIRNAPDEIAAISNDTHAFYDIVASLEASLKDNGVVSVVGENNAMVAMVANIELPLRNCSATLGQLMLKVQGHIKPLNDGKGSKFTTGAQWYFRKKNVRDLLDRLATSGQEPEDWSSMINGCGSMGTDVGFTLNRYIQGSVNQAFFASSSPALDPDSRSQLMKEDSEPSSDNESLNQNSDDGDPPPDSNETSKTLEGPSQTTADEMKAAKDGDELFCLRTFFARS</sequence>
<evidence type="ECO:0000313" key="2">
    <source>
        <dbReference type="EMBL" id="KAA6410271.1"/>
    </source>
</evidence>
<evidence type="ECO:0000313" key="3">
    <source>
        <dbReference type="Proteomes" id="UP000324767"/>
    </source>
</evidence>
<evidence type="ECO:0000256" key="1">
    <source>
        <dbReference type="SAM" id="MobiDB-lite"/>
    </source>
</evidence>
<proteinExistence type="predicted"/>
<feature type="region of interest" description="Disordered" evidence="1">
    <location>
        <begin position="178"/>
        <end position="240"/>
    </location>
</feature>
<comment type="caution">
    <text evidence="2">The sequence shown here is derived from an EMBL/GenBank/DDBJ whole genome shotgun (WGS) entry which is preliminary data.</text>
</comment>
<protein>
    <submittedName>
        <fullName evidence="2">Uncharacterized protein</fullName>
    </submittedName>
</protein>
<organism evidence="2 3">
    <name type="scientific">Lasallia pustulata</name>
    <dbReference type="NCBI Taxonomy" id="136370"/>
    <lineage>
        <taxon>Eukaryota</taxon>
        <taxon>Fungi</taxon>
        <taxon>Dikarya</taxon>
        <taxon>Ascomycota</taxon>
        <taxon>Pezizomycotina</taxon>
        <taxon>Lecanoromycetes</taxon>
        <taxon>OSLEUM clade</taxon>
        <taxon>Umbilicariomycetidae</taxon>
        <taxon>Umbilicariales</taxon>
        <taxon>Umbilicariaceae</taxon>
        <taxon>Lasallia</taxon>
    </lineage>
</organism>
<gene>
    <name evidence="2" type="ORF">FRX48_05692</name>
</gene>
<dbReference type="Proteomes" id="UP000324767">
    <property type="component" value="Unassembled WGS sequence"/>
</dbReference>